<name>A0A0G1N4Q5_9BACT</name>
<organism evidence="2 3">
    <name type="scientific">Candidatus Jorgensenbacteria bacterium GW2011_GWA2_45_9</name>
    <dbReference type="NCBI Taxonomy" id="1618663"/>
    <lineage>
        <taxon>Bacteria</taxon>
        <taxon>Candidatus Joergenseniibacteriota</taxon>
    </lineage>
</organism>
<dbReference type="AlphaFoldDB" id="A0A0G1N4Q5"/>
<dbReference type="PANTHER" id="PTHR34386">
    <property type="entry name" value="GLUTAREDOXIN"/>
    <property type="match status" value="1"/>
</dbReference>
<protein>
    <recommendedName>
        <fullName evidence="1">Glutaredoxin domain-containing protein</fullName>
    </recommendedName>
</protein>
<dbReference type="Proteomes" id="UP000034727">
    <property type="component" value="Unassembled WGS sequence"/>
</dbReference>
<dbReference type="InterPro" id="IPR051548">
    <property type="entry name" value="Grx-like_ET"/>
</dbReference>
<dbReference type="InterPro" id="IPR036249">
    <property type="entry name" value="Thioredoxin-like_sf"/>
</dbReference>
<dbReference type="EMBL" id="LCLJ01000008">
    <property type="protein sequence ID" value="KKU15514.1"/>
    <property type="molecule type" value="Genomic_DNA"/>
</dbReference>
<dbReference type="Gene3D" id="3.40.30.10">
    <property type="entry name" value="Glutaredoxin"/>
    <property type="match status" value="1"/>
</dbReference>
<dbReference type="SUPFAM" id="SSF52833">
    <property type="entry name" value="Thioredoxin-like"/>
    <property type="match status" value="1"/>
</dbReference>
<sequence>MAKVVIYTTPSCVYCKMAKSYFAEKKVAYEEKNVMFDAALQNEMVNKSGQLGVPVIDIDGTIVIGFDKPKIKSLLGL</sequence>
<reference evidence="2 3" key="1">
    <citation type="journal article" date="2015" name="Nature">
        <title>rRNA introns, odd ribosomes, and small enigmatic genomes across a large radiation of phyla.</title>
        <authorList>
            <person name="Brown C.T."/>
            <person name="Hug L.A."/>
            <person name="Thomas B.C."/>
            <person name="Sharon I."/>
            <person name="Castelle C.J."/>
            <person name="Singh A."/>
            <person name="Wilkins M.J."/>
            <person name="Williams K.H."/>
            <person name="Banfield J.F."/>
        </authorList>
    </citation>
    <scope>NUCLEOTIDE SEQUENCE [LARGE SCALE GENOMIC DNA]</scope>
</reference>
<comment type="caution">
    <text evidence="2">The sequence shown here is derived from an EMBL/GenBank/DDBJ whole genome shotgun (WGS) entry which is preliminary data.</text>
</comment>
<dbReference type="Pfam" id="PF00462">
    <property type="entry name" value="Glutaredoxin"/>
    <property type="match status" value="1"/>
</dbReference>
<evidence type="ECO:0000313" key="3">
    <source>
        <dbReference type="Proteomes" id="UP000034727"/>
    </source>
</evidence>
<proteinExistence type="predicted"/>
<dbReference type="InterPro" id="IPR002109">
    <property type="entry name" value="Glutaredoxin"/>
</dbReference>
<dbReference type="PROSITE" id="PS51354">
    <property type="entry name" value="GLUTAREDOXIN_2"/>
    <property type="match status" value="1"/>
</dbReference>
<dbReference type="GO" id="GO:0009055">
    <property type="term" value="F:electron transfer activity"/>
    <property type="evidence" value="ECO:0007669"/>
    <property type="project" value="TreeGrafter"/>
</dbReference>
<gene>
    <name evidence="2" type="ORF">UX22_C0008G0007</name>
</gene>
<accession>A0A0G1N4Q5</accession>
<evidence type="ECO:0000259" key="1">
    <source>
        <dbReference type="Pfam" id="PF00462"/>
    </source>
</evidence>
<evidence type="ECO:0000313" key="2">
    <source>
        <dbReference type="EMBL" id="KKU15514.1"/>
    </source>
</evidence>
<dbReference type="CDD" id="cd02976">
    <property type="entry name" value="NrdH"/>
    <property type="match status" value="1"/>
</dbReference>
<dbReference type="PANTHER" id="PTHR34386:SF1">
    <property type="entry name" value="GLUTAREDOXIN-LIKE PROTEIN NRDH"/>
    <property type="match status" value="1"/>
</dbReference>
<feature type="domain" description="Glutaredoxin" evidence="1">
    <location>
        <begin position="4"/>
        <end position="63"/>
    </location>
</feature>
<dbReference type="GO" id="GO:0045454">
    <property type="term" value="P:cell redox homeostasis"/>
    <property type="evidence" value="ECO:0007669"/>
    <property type="project" value="TreeGrafter"/>
</dbReference>